<accession>A0A915CVL0</accession>
<evidence type="ECO:0000313" key="2">
    <source>
        <dbReference type="WBParaSite" id="jg13081"/>
    </source>
</evidence>
<dbReference type="WBParaSite" id="jg13081">
    <property type="protein sequence ID" value="jg13081"/>
    <property type="gene ID" value="jg13081"/>
</dbReference>
<name>A0A915CVL0_9BILA</name>
<organism evidence="1 2">
    <name type="scientific">Ditylenchus dipsaci</name>
    <dbReference type="NCBI Taxonomy" id="166011"/>
    <lineage>
        <taxon>Eukaryota</taxon>
        <taxon>Metazoa</taxon>
        <taxon>Ecdysozoa</taxon>
        <taxon>Nematoda</taxon>
        <taxon>Chromadorea</taxon>
        <taxon>Rhabditida</taxon>
        <taxon>Tylenchina</taxon>
        <taxon>Tylenchomorpha</taxon>
        <taxon>Sphaerularioidea</taxon>
        <taxon>Anguinidae</taxon>
        <taxon>Anguininae</taxon>
        <taxon>Ditylenchus</taxon>
    </lineage>
</organism>
<evidence type="ECO:0000313" key="1">
    <source>
        <dbReference type="Proteomes" id="UP000887574"/>
    </source>
</evidence>
<proteinExistence type="predicted"/>
<dbReference type="Proteomes" id="UP000887574">
    <property type="component" value="Unplaced"/>
</dbReference>
<protein>
    <submittedName>
        <fullName evidence="2">Uncharacterized protein</fullName>
    </submittedName>
</protein>
<sequence>MSFDYKEIIKKINTHGPKHKLICENIRRFNQNESDQPGTSRCRYISPQNGFRCIGIYPSQSLDDNGFCEKHNEIVQLGAPGNDQNEKQCLSGNVAKRVQIGIFGSSTGPSFHNRRPCFRHVSLNRCSGSVPLNRSAQHLGPYARPSDLSCSAHSTILCRKTDFGQSLPRTAERFGVSPVPFNNFEDKQQKSEPENEELLPEVTTAIRFIFDVSTKEH</sequence>
<keyword evidence="1" id="KW-1185">Reference proteome</keyword>
<reference evidence="2" key="1">
    <citation type="submission" date="2022-11" db="UniProtKB">
        <authorList>
            <consortium name="WormBaseParasite"/>
        </authorList>
    </citation>
    <scope>IDENTIFICATION</scope>
</reference>
<dbReference type="AlphaFoldDB" id="A0A915CVL0"/>